<evidence type="ECO:0000256" key="1">
    <source>
        <dbReference type="SAM" id="MobiDB-lite"/>
    </source>
</evidence>
<protein>
    <submittedName>
        <fullName evidence="2">Uncharacterized protein</fullName>
    </submittedName>
</protein>
<dbReference type="AlphaFoldDB" id="A0A6A4HVG3"/>
<proteinExistence type="predicted"/>
<reference evidence="2" key="1">
    <citation type="journal article" date="2019" name="Environ. Microbiol.">
        <title>Fungal ecological strategies reflected in gene transcription - a case study of two litter decomposers.</title>
        <authorList>
            <person name="Barbi F."/>
            <person name="Kohler A."/>
            <person name="Barry K."/>
            <person name="Baskaran P."/>
            <person name="Daum C."/>
            <person name="Fauchery L."/>
            <person name="Ihrmark K."/>
            <person name="Kuo A."/>
            <person name="LaButti K."/>
            <person name="Lipzen A."/>
            <person name="Morin E."/>
            <person name="Grigoriev I.V."/>
            <person name="Henrissat B."/>
            <person name="Lindahl B."/>
            <person name="Martin F."/>
        </authorList>
    </citation>
    <scope>NUCLEOTIDE SEQUENCE</scope>
    <source>
        <strain evidence="2">JB14</strain>
    </source>
</reference>
<evidence type="ECO:0000313" key="3">
    <source>
        <dbReference type="Proteomes" id="UP000799118"/>
    </source>
</evidence>
<gene>
    <name evidence="2" type="ORF">BT96DRAFT_918534</name>
</gene>
<dbReference type="EMBL" id="ML769440">
    <property type="protein sequence ID" value="KAE9401913.1"/>
    <property type="molecule type" value="Genomic_DNA"/>
</dbReference>
<organism evidence="2 3">
    <name type="scientific">Gymnopus androsaceus JB14</name>
    <dbReference type="NCBI Taxonomy" id="1447944"/>
    <lineage>
        <taxon>Eukaryota</taxon>
        <taxon>Fungi</taxon>
        <taxon>Dikarya</taxon>
        <taxon>Basidiomycota</taxon>
        <taxon>Agaricomycotina</taxon>
        <taxon>Agaricomycetes</taxon>
        <taxon>Agaricomycetidae</taxon>
        <taxon>Agaricales</taxon>
        <taxon>Marasmiineae</taxon>
        <taxon>Omphalotaceae</taxon>
        <taxon>Gymnopus</taxon>
    </lineage>
</organism>
<name>A0A6A4HVG3_9AGAR</name>
<evidence type="ECO:0000313" key="2">
    <source>
        <dbReference type="EMBL" id="KAE9401913.1"/>
    </source>
</evidence>
<sequence>MSQEGPSASLSHTRVGSLSLNTVGNDVNNSTVYDNSRHTGVGNTTVLNIGDVRDVVFNFYAS</sequence>
<feature type="region of interest" description="Disordered" evidence="1">
    <location>
        <begin position="1"/>
        <end position="44"/>
    </location>
</feature>
<feature type="non-terminal residue" evidence="2">
    <location>
        <position position="62"/>
    </location>
</feature>
<keyword evidence="3" id="KW-1185">Reference proteome</keyword>
<dbReference type="Proteomes" id="UP000799118">
    <property type="component" value="Unassembled WGS sequence"/>
</dbReference>
<feature type="compositionally biased region" description="Polar residues" evidence="1">
    <location>
        <begin position="1"/>
        <end position="34"/>
    </location>
</feature>
<accession>A0A6A4HVG3</accession>